<dbReference type="KEGG" id="pbor:BSF38_10029"/>
<name>A0A1U7CZC2_9BACT</name>
<evidence type="ECO:0000256" key="1">
    <source>
        <dbReference type="SAM" id="MobiDB-lite"/>
    </source>
</evidence>
<dbReference type="AlphaFoldDB" id="A0A1U7CZC2"/>
<evidence type="ECO:0000313" key="2">
    <source>
        <dbReference type="EMBL" id="APW64246.1"/>
    </source>
</evidence>
<protein>
    <submittedName>
        <fullName evidence="2">Uncharacterized protein</fullName>
    </submittedName>
</protein>
<dbReference type="Proteomes" id="UP000186309">
    <property type="component" value="Plasmid PALBO1"/>
</dbReference>
<accession>A0A1U7CZC2</accession>
<keyword evidence="2" id="KW-0614">Plasmid</keyword>
<keyword evidence="3" id="KW-1185">Reference proteome</keyword>
<feature type="compositionally biased region" description="Basic and acidic residues" evidence="1">
    <location>
        <begin position="1"/>
        <end position="12"/>
    </location>
</feature>
<evidence type="ECO:0000313" key="3">
    <source>
        <dbReference type="Proteomes" id="UP000186309"/>
    </source>
</evidence>
<sequence length="81" mass="9010">MVERGKSQDRSHACSCIRIAPPTDSPRRDSASRAARGRLPRRSHSGQFSVARPTSVRPSHRLGPGKTVDEIALRLVHFERP</sequence>
<reference evidence="2 3" key="1">
    <citation type="submission" date="2016-12" db="EMBL/GenBank/DDBJ databases">
        <title>Comparative genomics of four Isosphaeraceae planctomycetes: a common pool of plasmids and glycoside hydrolase genes.</title>
        <authorList>
            <person name="Ivanova A."/>
        </authorList>
    </citation>
    <scope>NUCLEOTIDE SEQUENCE [LARGE SCALE GENOMIC DNA]</scope>
    <source>
        <strain evidence="2 3">PX4</strain>
        <plasmid evidence="3">palbo1</plasmid>
    </source>
</reference>
<dbReference type="EMBL" id="CP019083">
    <property type="protein sequence ID" value="APW64246.1"/>
    <property type="molecule type" value="Genomic_DNA"/>
</dbReference>
<feature type="region of interest" description="Disordered" evidence="1">
    <location>
        <begin position="1"/>
        <end position="67"/>
    </location>
</feature>
<feature type="compositionally biased region" description="Basic residues" evidence="1">
    <location>
        <begin position="35"/>
        <end position="44"/>
    </location>
</feature>
<geneLocation type="plasmid" evidence="3">
    <name>palbo1</name>
</geneLocation>
<proteinExistence type="predicted"/>
<gene>
    <name evidence="2" type="ORF">BSF38_10029</name>
</gene>
<organism evidence="2 3">
    <name type="scientific">Paludisphaera borealis</name>
    <dbReference type="NCBI Taxonomy" id="1387353"/>
    <lineage>
        <taxon>Bacteria</taxon>
        <taxon>Pseudomonadati</taxon>
        <taxon>Planctomycetota</taxon>
        <taxon>Planctomycetia</taxon>
        <taxon>Isosphaerales</taxon>
        <taxon>Isosphaeraceae</taxon>
        <taxon>Paludisphaera</taxon>
    </lineage>
</organism>